<name>A0A317JVY1_9ACTN</name>
<evidence type="ECO:0000259" key="2">
    <source>
        <dbReference type="Pfam" id="PF11716"/>
    </source>
</evidence>
<comment type="caution">
    <text evidence="3">The sequence shown here is derived from an EMBL/GenBank/DDBJ whole genome shotgun (WGS) entry which is preliminary data.</text>
</comment>
<dbReference type="InterPro" id="IPR024344">
    <property type="entry name" value="MDMPI_metal-binding"/>
</dbReference>
<gene>
    <name evidence="3" type="ORF">DLJ46_23855</name>
</gene>
<dbReference type="InterPro" id="IPR010872">
    <property type="entry name" value="MDMPI_C-term_domain"/>
</dbReference>
<evidence type="ECO:0000259" key="1">
    <source>
        <dbReference type="Pfam" id="PF07398"/>
    </source>
</evidence>
<dbReference type="NCBIfam" id="TIGR03083">
    <property type="entry name" value="maleylpyruvate isomerase family mycothiol-dependent enzyme"/>
    <property type="match status" value="1"/>
</dbReference>
<dbReference type="Pfam" id="PF11716">
    <property type="entry name" value="MDMPI_N"/>
    <property type="match status" value="1"/>
</dbReference>
<accession>A0A317JVY1</accession>
<dbReference type="Proteomes" id="UP000245683">
    <property type="component" value="Unassembled WGS sequence"/>
</dbReference>
<evidence type="ECO:0000313" key="3">
    <source>
        <dbReference type="EMBL" id="PWU44835.1"/>
    </source>
</evidence>
<dbReference type="Pfam" id="PF07398">
    <property type="entry name" value="MDMPI_C"/>
    <property type="match status" value="1"/>
</dbReference>
<keyword evidence="3" id="KW-0413">Isomerase</keyword>
<proteinExistence type="predicted"/>
<evidence type="ECO:0000313" key="4">
    <source>
        <dbReference type="Proteomes" id="UP000245683"/>
    </source>
</evidence>
<dbReference type="OrthoDB" id="5185819at2"/>
<dbReference type="EMBL" id="QGSV01000285">
    <property type="protein sequence ID" value="PWU44835.1"/>
    <property type="molecule type" value="Genomic_DNA"/>
</dbReference>
<dbReference type="Gene3D" id="1.20.120.450">
    <property type="entry name" value="dinb family like domain"/>
    <property type="match status" value="1"/>
</dbReference>
<protein>
    <submittedName>
        <fullName evidence="3">Maleylpyruvate isomerase family mycothiol-dependent enzyme</fullName>
    </submittedName>
</protein>
<dbReference type="AlphaFoldDB" id="A0A317JVY1"/>
<feature type="domain" description="Mycothiol-dependent maleylpyruvate isomerase metal-binding" evidence="2">
    <location>
        <begin position="25"/>
        <end position="168"/>
    </location>
</feature>
<dbReference type="GO" id="GO:0016853">
    <property type="term" value="F:isomerase activity"/>
    <property type="evidence" value="ECO:0007669"/>
    <property type="project" value="UniProtKB-KW"/>
</dbReference>
<dbReference type="RefSeq" id="WP_109964653.1">
    <property type="nucleotide sequence ID" value="NZ_QGGF01000385.1"/>
</dbReference>
<keyword evidence="4" id="KW-1185">Reference proteome</keyword>
<dbReference type="InterPro" id="IPR017517">
    <property type="entry name" value="Maleyloyr_isom"/>
</dbReference>
<dbReference type="InterPro" id="IPR034660">
    <property type="entry name" value="DinB/YfiT-like"/>
</dbReference>
<dbReference type="SUPFAM" id="SSF109854">
    <property type="entry name" value="DinB/YfiT-like putative metalloenzymes"/>
    <property type="match status" value="1"/>
</dbReference>
<organism evidence="3 4">
    <name type="scientific">Micromonospora globispora</name>
    <dbReference type="NCBI Taxonomy" id="1450148"/>
    <lineage>
        <taxon>Bacteria</taxon>
        <taxon>Bacillati</taxon>
        <taxon>Actinomycetota</taxon>
        <taxon>Actinomycetes</taxon>
        <taxon>Micromonosporales</taxon>
        <taxon>Micromonosporaceae</taxon>
        <taxon>Micromonospora</taxon>
    </lineage>
</organism>
<dbReference type="GO" id="GO:0046872">
    <property type="term" value="F:metal ion binding"/>
    <property type="evidence" value="ECO:0007669"/>
    <property type="project" value="InterPro"/>
</dbReference>
<keyword evidence="3" id="KW-0670">Pyruvate</keyword>
<reference evidence="4" key="1">
    <citation type="submission" date="2018-05" db="EMBL/GenBank/DDBJ databases">
        <title>Micromonospora globispora sp. nov. and Micromonospora rugosa sp. nov., isolated from marine sediment.</title>
        <authorList>
            <person name="Carro L."/>
            <person name="Aysel V."/>
            <person name="Cetin D."/>
            <person name="Igual J.M."/>
            <person name="Klenk H.-P."/>
            <person name="Trujillo M.E."/>
            <person name="Sahin N."/>
        </authorList>
    </citation>
    <scope>NUCLEOTIDE SEQUENCE [LARGE SCALE GENOMIC DNA]</scope>
    <source>
        <strain evidence="4">S2904</strain>
    </source>
</reference>
<sequence>MTQTLVMAAEQRQADRDQAAAVGEAEGRATLALLRQLRGDDWQRRTDATEWDVRTLVSHLVAQAEDALRLRTLLRRELVGRLHRRGRIPVDAHMAVGVDEHRSDQGPELVERFAVLWPRAVHARWRQPALVRRAPMSLGMPGVPRVRVAYLLDVILNRDLWMHRVDLARATGKLFIIAEHDRHIVAQVMRDLAVQWTAPPVALELTGPAGGAWLIGSGDPVAVVRGDAVGYLRALAGRDDNVDLELISGERALLARLRRTRLPF</sequence>
<feature type="domain" description="MDMPI C-terminal" evidence="1">
    <location>
        <begin position="180"/>
        <end position="256"/>
    </location>
</feature>